<keyword evidence="3" id="KW-1185">Reference proteome</keyword>
<dbReference type="AlphaFoldDB" id="A0A642UC09"/>
<dbReference type="Proteomes" id="UP000449547">
    <property type="component" value="Unassembled WGS sequence"/>
</dbReference>
<feature type="compositionally biased region" description="Polar residues" evidence="1">
    <location>
        <begin position="516"/>
        <end position="532"/>
    </location>
</feature>
<feature type="region of interest" description="Disordered" evidence="1">
    <location>
        <begin position="489"/>
        <end position="508"/>
    </location>
</feature>
<feature type="region of interest" description="Disordered" evidence="1">
    <location>
        <begin position="516"/>
        <end position="565"/>
    </location>
</feature>
<sequence length="607" mass="68574">MFPPPVPPETSGGADEVKIPFIWPPPPVIRPHQLPYSMAAFRTNLEQYCRLTRLEKDRRKKKTPDDLAEYVPAPPLPFPPANFMPYPLKASEASLTPPEVVELLLNAKDHLPRVDMILASAAGQLVDYHHQVGEEGLDQEYYDARLAANGHGRRLRGRGLRGDADDIDFDGIDTRDYNEAMGEANYKYEPLRDWEYTQHYQKVKPEASYERTGWSRGSDSEVEPKFEPTDELQLSTKEQEFNSIKASNLAELIENEPQEISSNARDQRRLQFSSALDALDSHHVSHRDELFRQRKAELIERLNKLRSSRIHFQNSDISDSELASYDRRQSLIRDIELIRIWLERNYELLKASVTFYNDVNRVYRDYLQLMTNKLGKLHHFFQFQQSVLQHADHFDIRSRDSVKLYQGQVTTDYAALIKSIVKSHPKDTLQTATPEAEADDGIERSTSASPPPSKQVSSLTQLSENDTALVHDYMPLITPAEFSMITGDVARQQSAKGSSPNKQNPSLKHQIFSSSLYDPVTSGSDTNASDSVASPPAVGVPRRGRRTATPSAAQGGPRAADGVSTQHTEATLLAKIMKHFVGPNQATNDEYNSDLDQMHIDSVWPKK</sequence>
<organism evidence="2 3">
    <name type="scientific">Diutina rugosa</name>
    <name type="common">Yeast</name>
    <name type="synonym">Candida rugosa</name>
    <dbReference type="NCBI Taxonomy" id="5481"/>
    <lineage>
        <taxon>Eukaryota</taxon>
        <taxon>Fungi</taxon>
        <taxon>Dikarya</taxon>
        <taxon>Ascomycota</taxon>
        <taxon>Saccharomycotina</taxon>
        <taxon>Pichiomycetes</taxon>
        <taxon>Debaryomycetaceae</taxon>
        <taxon>Diutina</taxon>
    </lineage>
</organism>
<dbReference type="OMA" id="WLERNYE"/>
<feature type="compositionally biased region" description="Basic and acidic residues" evidence="1">
    <location>
        <begin position="218"/>
        <end position="228"/>
    </location>
</feature>
<dbReference type="GeneID" id="54784416"/>
<dbReference type="OrthoDB" id="4082517at2759"/>
<dbReference type="RefSeq" id="XP_034009439.1">
    <property type="nucleotide sequence ID" value="XM_034158783.1"/>
</dbReference>
<protein>
    <submittedName>
        <fullName evidence="2">Uncharacterized protein</fullName>
    </submittedName>
</protein>
<accession>A0A642UC09</accession>
<reference evidence="2 3" key="1">
    <citation type="submission" date="2019-07" db="EMBL/GenBank/DDBJ databases">
        <title>Genome assembly of two rare yeast pathogens: Diutina rugosa and Trichomonascus ciferrii.</title>
        <authorList>
            <person name="Mixao V."/>
            <person name="Saus E."/>
            <person name="Hansen A."/>
            <person name="Lass-Flor C."/>
            <person name="Gabaldon T."/>
        </authorList>
    </citation>
    <scope>NUCLEOTIDE SEQUENCE [LARGE SCALE GENOMIC DNA]</scope>
    <source>
        <strain evidence="2 3">CBS 613</strain>
    </source>
</reference>
<feature type="compositionally biased region" description="Polar residues" evidence="1">
    <location>
        <begin position="491"/>
        <end position="508"/>
    </location>
</feature>
<evidence type="ECO:0000256" key="1">
    <source>
        <dbReference type="SAM" id="MobiDB-lite"/>
    </source>
</evidence>
<dbReference type="VEuPathDB" id="FungiDB:DIURU_005765"/>
<comment type="caution">
    <text evidence="2">The sequence shown here is derived from an EMBL/GenBank/DDBJ whole genome shotgun (WGS) entry which is preliminary data.</text>
</comment>
<feature type="region of interest" description="Disordered" evidence="1">
    <location>
        <begin position="427"/>
        <end position="461"/>
    </location>
</feature>
<evidence type="ECO:0000313" key="2">
    <source>
        <dbReference type="EMBL" id="KAA8896499.1"/>
    </source>
</evidence>
<gene>
    <name evidence="2" type="ORF">DIURU_005765</name>
</gene>
<evidence type="ECO:0000313" key="3">
    <source>
        <dbReference type="Proteomes" id="UP000449547"/>
    </source>
</evidence>
<feature type="compositionally biased region" description="Polar residues" evidence="1">
    <location>
        <begin position="444"/>
        <end position="461"/>
    </location>
</feature>
<dbReference type="EMBL" id="SWFT01000164">
    <property type="protein sequence ID" value="KAA8896499.1"/>
    <property type="molecule type" value="Genomic_DNA"/>
</dbReference>
<feature type="region of interest" description="Disordered" evidence="1">
    <location>
        <begin position="211"/>
        <end position="230"/>
    </location>
</feature>
<name>A0A642UC09_DIURU</name>
<proteinExistence type="predicted"/>